<dbReference type="InterPro" id="IPR013005">
    <property type="entry name" value="Ribosomal_uL4-like"/>
</dbReference>
<dbReference type="GO" id="GO:0005840">
    <property type="term" value="C:ribosome"/>
    <property type="evidence" value="ECO:0007669"/>
    <property type="project" value="UniProtKB-KW"/>
</dbReference>
<dbReference type="PANTHER" id="PTHR10746:SF6">
    <property type="entry name" value="LARGE RIBOSOMAL SUBUNIT PROTEIN UL4M"/>
    <property type="match status" value="1"/>
</dbReference>
<dbReference type="STRING" id="329885.A0A4U0U111"/>
<dbReference type="Gene3D" id="3.40.1370.10">
    <property type="match status" value="1"/>
</dbReference>
<comment type="caution">
    <text evidence="6">The sequence shown here is derived from an EMBL/GenBank/DDBJ whole genome shotgun (WGS) entry which is preliminary data.</text>
</comment>
<dbReference type="Proteomes" id="UP000310066">
    <property type="component" value="Unassembled WGS sequence"/>
</dbReference>
<dbReference type="NCBIfam" id="TIGR03953">
    <property type="entry name" value="rplD_bact"/>
    <property type="match status" value="1"/>
</dbReference>
<dbReference type="FunFam" id="3.40.1370.10:FF:000016">
    <property type="entry name" value="60S ribosomal protein L4, mitochondrial"/>
    <property type="match status" value="1"/>
</dbReference>
<keyword evidence="3" id="KW-0687">Ribonucleoprotein</keyword>
<evidence type="ECO:0000256" key="5">
    <source>
        <dbReference type="SAM" id="MobiDB-lite"/>
    </source>
</evidence>
<dbReference type="SUPFAM" id="SSF52166">
    <property type="entry name" value="Ribosomal protein L4"/>
    <property type="match status" value="1"/>
</dbReference>
<dbReference type="InterPro" id="IPR023574">
    <property type="entry name" value="Ribosomal_uL4_dom_sf"/>
</dbReference>
<feature type="region of interest" description="Disordered" evidence="5">
    <location>
        <begin position="127"/>
        <end position="163"/>
    </location>
</feature>
<sequence length="334" mass="37191">MATKRLKTSASLLCDVFHRPAPRHSAAMATVAPSATLAQSQAYLDADLISTPTAPPTPAKSIPTTPRFQAQVNPFIQTATLTTNTFPSFEPTGFATYPSTHLLLPLRKDILHRAVIYEGDMTRQGTASTKYRSEVHGSNRKIRPQKGTGKARLGNKKSPMLRGGGVAFGPHPRDFSTGLQRKVYDLAWRTALSYRYRQGELILIEGEVELEGVHENSAERYLKDLLKYNRMGHEHGRTLFVTRNIREGLYTALEGEHMGKEARAKDCADVDVKDLLELGRVVMERSALEYILGKHEEDLAPGEKLHAWSRVARRAAYEERTRAGHKVHALPMAA</sequence>
<dbReference type="AlphaFoldDB" id="A0A4U0U111"/>
<reference evidence="6 7" key="1">
    <citation type="submission" date="2017-03" db="EMBL/GenBank/DDBJ databases">
        <title>Genomes of endolithic fungi from Antarctica.</title>
        <authorList>
            <person name="Coleine C."/>
            <person name="Masonjones S."/>
            <person name="Stajich J.E."/>
        </authorList>
    </citation>
    <scope>NUCLEOTIDE SEQUENCE [LARGE SCALE GENOMIC DNA]</scope>
    <source>
        <strain evidence="6 7">CCFEE 5311</strain>
    </source>
</reference>
<dbReference type="GO" id="GO:0003735">
    <property type="term" value="F:structural constituent of ribosome"/>
    <property type="evidence" value="ECO:0007669"/>
    <property type="project" value="InterPro"/>
</dbReference>
<keyword evidence="2" id="KW-0689">Ribosomal protein</keyword>
<dbReference type="PANTHER" id="PTHR10746">
    <property type="entry name" value="50S RIBOSOMAL PROTEIN L4"/>
    <property type="match status" value="1"/>
</dbReference>
<proteinExistence type="inferred from homology"/>
<evidence type="ECO:0000313" key="7">
    <source>
        <dbReference type="Proteomes" id="UP000310066"/>
    </source>
</evidence>
<protein>
    <recommendedName>
        <fullName evidence="4">Large ribosomal subunit protein uL4m</fullName>
    </recommendedName>
</protein>
<organism evidence="6 7">
    <name type="scientific">Friedmanniomyces endolithicus</name>
    <dbReference type="NCBI Taxonomy" id="329885"/>
    <lineage>
        <taxon>Eukaryota</taxon>
        <taxon>Fungi</taxon>
        <taxon>Dikarya</taxon>
        <taxon>Ascomycota</taxon>
        <taxon>Pezizomycotina</taxon>
        <taxon>Dothideomycetes</taxon>
        <taxon>Dothideomycetidae</taxon>
        <taxon>Mycosphaerellales</taxon>
        <taxon>Teratosphaeriaceae</taxon>
        <taxon>Friedmanniomyces</taxon>
    </lineage>
</organism>
<dbReference type="OrthoDB" id="275876at2759"/>
<evidence type="ECO:0000256" key="1">
    <source>
        <dbReference type="ARBA" id="ARBA00010528"/>
    </source>
</evidence>
<dbReference type="GO" id="GO:0006412">
    <property type="term" value="P:translation"/>
    <property type="evidence" value="ECO:0007669"/>
    <property type="project" value="InterPro"/>
</dbReference>
<dbReference type="GO" id="GO:1990904">
    <property type="term" value="C:ribonucleoprotein complex"/>
    <property type="evidence" value="ECO:0007669"/>
    <property type="project" value="UniProtKB-KW"/>
</dbReference>
<gene>
    <name evidence="6" type="ORF">B0A54_16494</name>
</gene>
<evidence type="ECO:0000256" key="4">
    <source>
        <dbReference type="ARBA" id="ARBA00040565"/>
    </source>
</evidence>
<dbReference type="InterPro" id="IPR002136">
    <property type="entry name" value="Ribosomal_uL4"/>
</dbReference>
<accession>A0A4U0U111</accession>
<evidence type="ECO:0000256" key="3">
    <source>
        <dbReference type="ARBA" id="ARBA00023274"/>
    </source>
</evidence>
<evidence type="ECO:0000256" key="2">
    <source>
        <dbReference type="ARBA" id="ARBA00022980"/>
    </source>
</evidence>
<name>A0A4U0U111_9PEZI</name>
<evidence type="ECO:0000313" key="6">
    <source>
        <dbReference type="EMBL" id="TKA28498.1"/>
    </source>
</evidence>
<dbReference type="Pfam" id="PF00573">
    <property type="entry name" value="Ribosomal_L4"/>
    <property type="match status" value="1"/>
</dbReference>
<comment type="similarity">
    <text evidence="1">Belongs to the universal ribosomal protein uL4 family.</text>
</comment>
<dbReference type="EMBL" id="NAJP01000117">
    <property type="protein sequence ID" value="TKA28498.1"/>
    <property type="molecule type" value="Genomic_DNA"/>
</dbReference>